<dbReference type="GeneID" id="33322728"/>
<evidence type="ECO:0000313" key="3">
    <source>
        <dbReference type="EMBL" id="ASJ17204.1"/>
    </source>
</evidence>
<keyword evidence="6" id="KW-1185">Reference proteome</keyword>
<dbReference type="NCBIfam" id="TIGR02549">
    <property type="entry name" value="CRISPR_DxTHG"/>
    <property type="match status" value="1"/>
</dbReference>
<evidence type="ECO:0000259" key="1">
    <source>
        <dbReference type="Pfam" id="PF09455"/>
    </source>
</evidence>
<dbReference type="OrthoDB" id="102285at2157"/>
<dbReference type="InterPro" id="IPR052875">
    <property type="entry name" value="CRISPR_assoc_ribonuclease"/>
</dbReference>
<reference evidence="3 6" key="3">
    <citation type="submission" date="2016-04" db="EMBL/GenBank/DDBJ databases">
        <title>Complete genome sequence of Thermococcus chitonophagus type strain GC74.</title>
        <authorList>
            <person name="Oger P.M."/>
        </authorList>
    </citation>
    <scope>NUCLEOTIDE SEQUENCE [LARGE SCALE GENOMIC DNA]</scope>
    <source>
        <strain evidence="3 6">GC74</strain>
    </source>
</reference>
<dbReference type="RefSeq" id="WP_068577406.1">
    <property type="nucleotide sequence ID" value="NZ_CP015193.1"/>
</dbReference>
<feature type="domain" description="CRISPR system endoribonuclease Csx1-like HEPN" evidence="1">
    <location>
        <begin position="404"/>
        <end position="454"/>
    </location>
</feature>
<dbReference type="SUPFAM" id="SSF160980">
    <property type="entry name" value="SSO1389-like"/>
    <property type="match status" value="1"/>
</dbReference>
<sequence length="479" mass="54384">MEGEKFERVLITTWGNPFGWKETAYYISGLKDEVKTRSTLPVLVAAYNPDLVIIIALDTLVNYIGCKDNINNCSEIWPYPDEDGRFEDVGSYEKVIENVENRIWRYVEELCNESTTKAPGYVRDALREFLDTGKIKTIVAPGIGDFKAKVTKATSQQSIEVRVTVENGHATDYYHFIMAKLAELLPSTNLEIILDLTHGLNFMPVLTYRAVRELSTIGAYFGRVKLTVVNAEPYPKAGGALQIHVIEDSEILPSPMYFKVNNQRWDAFISALANGFPLAFAKFFPSKDQIFGKIRDILESYEDTTKVETENGTENRRVIISRGLELDERLSGLALLYYAVKRAKDSPELNGITLPKEELTIDEIDKIARIFEKIPAIGERVRYEVKKLRNLNNKSGPTWEPRSKLDTGWNPHNRICQNNNDKNCIKPRNFIAHSGLEMNVVELKLGNNTLFVRYPPSKENIVVDLCNLALSRKFGGECR</sequence>
<dbReference type="PANTHER" id="PTHR37169:SF1">
    <property type="entry name" value="CRISPR SYSTEM ENDORIBONUCLEASE CSX1"/>
    <property type="match status" value="1"/>
</dbReference>
<dbReference type="STRING" id="54262.CHITON_1040"/>
<dbReference type="InterPro" id="IPR013383">
    <property type="entry name" value="CRISPR-assoc_prot_DxTHG_CS"/>
</dbReference>
<protein>
    <submittedName>
        <fullName evidence="4">CRISPR-associated protein DxTHG</fullName>
    </submittedName>
</protein>
<accession>A0A160VSZ0</accession>
<dbReference type="NCBIfam" id="TIGR01897">
    <property type="entry name" value="cas_MJ1666"/>
    <property type="match status" value="1"/>
</dbReference>
<organism evidence="4 5">
    <name type="scientific">Thermococcus chitonophagus</name>
    <dbReference type="NCBI Taxonomy" id="54262"/>
    <lineage>
        <taxon>Archaea</taxon>
        <taxon>Methanobacteriati</taxon>
        <taxon>Methanobacteriota</taxon>
        <taxon>Thermococci</taxon>
        <taxon>Thermococcales</taxon>
        <taxon>Thermococcaceae</taxon>
        <taxon>Thermococcus</taxon>
    </lineage>
</organism>
<dbReference type="Pfam" id="PF22230">
    <property type="entry name" value="Csx1_CARF"/>
    <property type="match status" value="1"/>
</dbReference>
<evidence type="ECO:0000313" key="6">
    <source>
        <dbReference type="Proteomes" id="UP000250189"/>
    </source>
</evidence>
<name>A0A160VSZ0_9EURY</name>
<evidence type="ECO:0000313" key="5">
    <source>
        <dbReference type="Proteomes" id="UP000093069"/>
    </source>
</evidence>
<evidence type="ECO:0000313" key="4">
    <source>
        <dbReference type="EMBL" id="CUX77819.1"/>
    </source>
</evidence>
<dbReference type="Proteomes" id="UP000250189">
    <property type="component" value="Chromosome"/>
</dbReference>
<dbReference type="InterPro" id="IPR010171">
    <property type="entry name" value="CRISPR_Csx1"/>
</dbReference>
<reference evidence="5" key="1">
    <citation type="submission" date="2016-01" db="EMBL/GenBank/DDBJ databases">
        <authorList>
            <person name="Vorgias C.E."/>
        </authorList>
    </citation>
    <scope>NUCLEOTIDE SEQUENCE [LARGE SCALE GENOMIC DNA]</scope>
</reference>
<gene>
    <name evidence="3" type="ORF">A3L04_09065</name>
    <name evidence="4" type="ORF">CHITON_1040</name>
</gene>
<dbReference type="PANTHER" id="PTHR37169">
    <property type="entry name" value="CRISPR SYSTEM ENDORIBONUCLEASE CSX1-RELATED"/>
    <property type="match status" value="1"/>
</dbReference>
<dbReference type="Pfam" id="PF09455">
    <property type="entry name" value="Csx1_HEPN"/>
    <property type="match status" value="1"/>
</dbReference>
<dbReference type="AlphaFoldDB" id="A0A160VSZ0"/>
<proteinExistence type="predicted"/>
<evidence type="ECO:0000259" key="2">
    <source>
        <dbReference type="Pfam" id="PF22230"/>
    </source>
</evidence>
<dbReference type="KEGG" id="tch:CHITON_1040"/>
<dbReference type="Gene3D" id="3.40.50.10640">
    <property type="entry name" value="SSO1389-like"/>
    <property type="match status" value="1"/>
</dbReference>
<dbReference type="EMBL" id="LN999010">
    <property type="protein sequence ID" value="CUX77819.1"/>
    <property type="molecule type" value="Genomic_DNA"/>
</dbReference>
<dbReference type="EMBL" id="CP015193">
    <property type="protein sequence ID" value="ASJ17204.1"/>
    <property type="molecule type" value="Genomic_DNA"/>
</dbReference>
<dbReference type="Proteomes" id="UP000093069">
    <property type="component" value="Chromosome I"/>
</dbReference>
<reference evidence="4" key="2">
    <citation type="submission" date="2016-01" db="EMBL/GenBank/DDBJ databases">
        <authorList>
            <person name="Oliw E.H."/>
        </authorList>
    </citation>
    <scope>NUCLEOTIDE SEQUENCE</scope>
    <source>
        <strain evidence="4">1</strain>
    </source>
</reference>
<dbReference type="InterPro" id="IPR019016">
    <property type="entry name" value="Csx1-like_HEPN"/>
</dbReference>
<feature type="domain" description="CRISPR system endoribonuclease Csx1 CARF" evidence="2">
    <location>
        <begin position="9"/>
        <end position="233"/>
    </location>
</feature>
<dbReference type="InterPro" id="IPR053857">
    <property type="entry name" value="Csx1_CARF"/>
</dbReference>